<evidence type="ECO:0000313" key="5">
    <source>
        <dbReference type="Proteomes" id="UP000228987"/>
    </source>
</evidence>
<dbReference type="PANTHER" id="PTHR44591:SF23">
    <property type="entry name" value="CHEY SUBFAMILY"/>
    <property type="match status" value="1"/>
</dbReference>
<dbReference type="PROSITE" id="PS50110">
    <property type="entry name" value="RESPONSE_REGULATORY"/>
    <property type="match status" value="1"/>
</dbReference>
<dbReference type="AlphaFoldDB" id="A0A2A5CIT3"/>
<feature type="domain" description="Response regulatory" evidence="3">
    <location>
        <begin position="15"/>
        <end position="148"/>
    </location>
</feature>
<name>A0A2A5CIT3_9GAMM</name>
<evidence type="ECO:0000313" key="4">
    <source>
        <dbReference type="EMBL" id="PCJ43415.1"/>
    </source>
</evidence>
<gene>
    <name evidence="4" type="ORF">COA71_00650</name>
</gene>
<proteinExistence type="predicted"/>
<dbReference type="SMART" id="SM00448">
    <property type="entry name" value="REC"/>
    <property type="match status" value="1"/>
</dbReference>
<dbReference type="EMBL" id="NVWI01000001">
    <property type="protein sequence ID" value="PCJ43415.1"/>
    <property type="molecule type" value="Genomic_DNA"/>
</dbReference>
<keyword evidence="1 2" id="KW-0597">Phosphoprotein</keyword>
<sequence length="174" mass="20426">MPFFSSKSTIEEKPLILVVEDNELQSKLTAELINETGLYRALTAYNGYDAFEILSMHQRGFDFLSNKITCILLDWQMPKMHGEKFLKLLRDKENRSPFKRHIPVIIISAYDDRERRRIAEDPVLGLASAYLQKPFSEDQLLNILKRIVINKEAEVLRELLIEQRSRETQEFKKP</sequence>
<accession>A0A2A5CIT3</accession>
<comment type="caution">
    <text evidence="4">The sequence shown here is derived from an EMBL/GenBank/DDBJ whole genome shotgun (WGS) entry which is preliminary data.</text>
</comment>
<protein>
    <recommendedName>
        <fullName evidence="3">Response regulatory domain-containing protein</fullName>
    </recommendedName>
</protein>
<dbReference type="Pfam" id="PF00072">
    <property type="entry name" value="Response_reg"/>
    <property type="match status" value="1"/>
</dbReference>
<dbReference type="PANTHER" id="PTHR44591">
    <property type="entry name" value="STRESS RESPONSE REGULATOR PROTEIN 1"/>
    <property type="match status" value="1"/>
</dbReference>
<evidence type="ECO:0000256" key="2">
    <source>
        <dbReference type="PROSITE-ProRule" id="PRU00169"/>
    </source>
</evidence>
<dbReference type="SUPFAM" id="SSF52172">
    <property type="entry name" value="CheY-like"/>
    <property type="match status" value="1"/>
</dbReference>
<dbReference type="Gene3D" id="3.40.50.2300">
    <property type="match status" value="1"/>
</dbReference>
<dbReference type="InterPro" id="IPR011006">
    <property type="entry name" value="CheY-like_superfamily"/>
</dbReference>
<dbReference type="Proteomes" id="UP000228987">
    <property type="component" value="Unassembled WGS sequence"/>
</dbReference>
<reference evidence="5" key="1">
    <citation type="submission" date="2017-08" db="EMBL/GenBank/DDBJ databases">
        <title>A dynamic microbial community with high functional redundancy inhabits the cold, oxic subseafloor aquifer.</title>
        <authorList>
            <person name="Tully B.J."/>
            <person name="Wheat C.G."/>
            <person name="Glazer B.T."/>
            <person name="Huber J.A."/>
        </authorList>
    </citation>
    <scope>NUCLEOTIDE SEQUENCE [LARGE SCALE GENOMIC DNA]</scope>
</reference>
<dbReference type="GO" id="GO:0000160">
    <property type="term" value="P:phosphorelay signal transduction system"/>
    <property type="evidence" value="ECO:0007669"/>
    <property type="project" value="InterPro"/>
</dbReference>
<evidence type="ECO:0000259" key="3">
    <source>
        <dbReference type="PROSITE" id="PS50110"/>
    </source>
</evidence>
<feature type="modified residue" description="4-aspartylphosphate" evidence="2">
    <location>
        <position position="74"/>
    </location>
</feature>
<dbReference type="CDD" id="cd17546">
    <property type="entry name" value="REC_hyHK_CKI1_RcsC-like"/>
    <property type="match status" value="1"/>
</dbReference>
<organism evidence="4 5">
    <name type="scientific">SAR86 cluster bacterium</name>
    <dbReference type="NCBI Taxonomy" id="2030880"/>
    <lineage>
        <taxon>Bacteria</taxon>
        <taxon>Pseudomonadati</taxon>
        <taxon>Pseudomonadota</taxon>
        <taxon>Gammaproteobacteria</taxon>
        <taxon>SAR86 cluster</taxon>
    </lineage>
</organism>
<evidence type="ECO:0000256" key="1">
    <source>
        <dbReference type="ARBA" id="ARBA00022553"/>
    </source>
</evidence>
<dbReference type="InterPro" id="IPR050595">
    <property type="entry name" value="Bact_response_regulator"/>
</dbReference>
<dbReference type="InterPro" id="IPR001789">
    <property type="entry name" value="Sig_transdc_resp-reg_receiver"/>
</dbReference>